<evidence type="ECO:0000256" key="1">
    <source>
        <dbReference type="SAM" id="MobiDB-lite"/>
    </source>
</evidence>
<sequence>MTAAAIPPRLTFKQRVAACFSKRPSLRDVLSKEAFQIFSDRYPWVHRNHPHITSLDPFVILHAPASTDDLSRQSGLVDELLRHFLAKERVQLGAADRLSISPPHVFQIQEQDQDNLRQPEIMPDLTKLNDDFDTVLGALIPAFQQAQIGFWNGLDEDSQVSRMLWLEHTIKAALLENLPRQGLEDDAKAAMYALLDGVHDSLTVEAIQVTLGTDGGAHTVTLPDLLLITTSGTRSLVLQCKPCGSVHRHVDLPSFATALQRQLAQRYRFETLSWAHTPVIGRPFAFQVRQLLNDILDDIGRLRIGGLTTVDEMERQLRQVSDPSAYFFDLPSQERTAPAVSPPRWLLNASAEDRYAYHTALLDLAANQGRSKGRTSLGDVEDIRDYAARRLRETLQTSYPDKAVHDPNEVHIRISQAIIGAGTQGQSLFLRTEPLTDLAISRLRLEAGEVISGMNFEDGSPVTDWLSIDQIRGLIHQVDIGGHYPSYLKDQVNTQPRRAERIRQHAREWRDALRFSTLKAKIERQLGETASQAMLSFCQGMDNGADLLRIAPLAFLCAPGASASDVAHGMFIIEIPASGTWVLYRPFYADRALQEFPTLELLMDAIRSRGELQESVLAWLDDDARPIYQNDGFKHPHLHPNIKALTHLLNVPVELLDGLLQRLRRPVQVSFEAWTEDLDTHLFNARIETMLLASASNSVSNAQEVRALVKEAAWAIFNTVTQLWHGPMTTLVWLVVALSAAKEDVEALIKRSGDNKIVAAIDLITNLALLLAHRPATPPTNSEEAATLRFSGPAPKEDSPPPAVEQPQEKPWQAPVEPPPPRIMRVNAWREEQSLSKLSPQVRQSMAQLQASQPLEGHVPLAKGRLRGLYSIAGRYYVKLGDDAYEVIETWNGMQIIGPEPSSSEWVSQWNGDPDGYHIVGRERQKGPWLTRWHEQWTLNVSLFGGMPKDRHTINAENRQRFDTLSATATANQQMLNQMAPLMERSQVQLQAYDDLAMEYSMAIDALPAQERASPPPALQLQRQALKAQRLRHLPEIRASALYLERQSTLLHGNIEVFKEMAEPRFSKFDTRAPNRRRYGNWYGAAIENDMLLCRRLLEQVDHQALSAQAIGLPRFPETAEQIQQYLDYRERVRDSCQASRRLLVVSQRLDRILAETLQDPKIDFANKATKLAQTIQRRTYSTLVIRAQLLSDLAYLAVDKSRLSADTAEHLLAMRAPLSGIEFSRTVWSHDGLAATEETAQVKAELLEDILQKYRTVLDRAQYMKTLDSPALVADVLDEYIRELSTITQITEQQLSASLTNLDSGISPPSPAPYHRPATIRRRVIRVDRGRPLLVEIDQMGNRAIQRSAFNQEPAGSFAQRDGVWHAVPEQARPAPRDRAQLRQRANRLLAEVDGKIAFAAHYADEPNSLSDFLEWPAGDMREVQQQLTELNNPLDSSLVDLLRAAVDRVHHERLRLLTDAYLNTRHPDGKALRFLAEQKRIRVRQTVIRRQLRHANDYLDVYEIRDVQAPQRLLWEAHFHYSSLEARGHDFVKGHLKFWDAGVRGRKAMLEQAADARERIAIYRGDLRLEQVIGIIPFPADAPQ</sequence>
<accession>A5WA43</accession>
<reference evidence="2" key="1">
    <citation type="submission" date="2007-05" db="EMBL/GenBank/DDBJ databases">
        <title>Complete sequence of Pseudomonas putida F1.</title>
        <authorList>
            <consortium name="US DOE Joint Genome Institute"/>
            <person name="Copeland A."/>
            <person name="Lucas S."/>
            <person name="Lapidus A."/>
            <person name="Barry K."/>
            <person name="Detter J.C."/>
            <person name="Glavina del Rio T."/>
            <person name="Hammon N."/>
            <person name="Israni S."/>
            <person name="Dalin E."/>
            <person name="Tice H."/>
            <person name="Pitluck S."/>
            <person name="Chain P."/>
            <person name="Malfatti S."/>
            <person name="Shin M."/>
            <person name="Vergez L."/>
            <person name="Schmutz J."/>
            <person name="Larimer F."/>
            <person name="Land M."/>
            <person name="Hauser L."/>
            <person name="Kyrpides N."/>
            <person name="Lykidis A."/>
            <person name="Parales R."/>
            <person name="Richardson P."/>
        </authorList>
    </citation>
    <scope>NUCLEOTIDE SEQUENCE [LARGE SCALE GENOMIC DNA]</scope>
    <source>
        <strain evidence="2">F1</strain>
    </source>
</reference>
<dbReference type="HOGENOM" id="CLU_003729_0_0_6"/>
<name>A5WA43_PSEP1</name>
<feature type="region of interest" description="Disordered" evidence="1">
    <location>
        <begin position="776"/>
        <end position="820"/>
    </location>
</feature>
<proteinExistence type="predicted"/>
<protein>
    <submittedName>
        <fullName evidence="2">Uncharacterized protein</fullName>
    </submittedName>
</protein>
<organism evidence="2">
    <name type="scientific">Pseudomonas putida (strain ATCC 700007 / DSM 6899 / JCM 31910 / BCRC 17059 / LMG 24140 / F1)</name>
    <dbReference type="NCBI Taxonomy" id="351746"/>
    <lineage>
        <taxon>Bacteria</taxon>
        <taxon>Pseudomonadati</taxon>
        <taxon>Pseudomonadota</taxon>
        <taxon>Gammaproteobacteria</taxon>
        <taxon>Pseudomonadales</taxon>
        <taxon>Pseudomonadaceae</taxon>
        <taxon>Pseudomonas</taxon>
    </lineage>
</organism>
<dbReference type="EMBL" id="CP000712">
    <property type="protein sequence ID" value="ABQ81003.1"/>
    <property type="molecule type" value="Genomic_DNA"/>
</dbReference>
<gene>
    <name evidence="2" type="ordered locus">Pput_4883</name>
</gene>
<evidence type="ECO:0000313" key="2">
    <source>
        <dbReference type="EMBL" id="ABQ81003.1"/>
    </source>
</evidence>
<dbReference type="KEGG" id="ppf:Pput_4883"/>